<evidence type="ECO:0000259" key="1">
    <source>
        <dbReference type="Pfam" id="PF00534"/>
    </source>
</evidence>
<dbReference type="Pfam" id="PF00534">
    <property type="entry name" value="Glycos_transf_1"/>
    <property type="match status" value="1"/>
</dbReference>
<dbReference type="PANTHER" id="PTHR45947:SF3">
    <property type="entry name" value="SULFOQUINOVOSYL TRANSFERASE SQD2"/>
    <property type="match status" value="1"/>
</dbReference>
<accession>A0A7W8FT71</accession>
<gene>
    <name evidence="3" type="ORF">HNQ44_000667</name>
</gene>
<dbReference type="CDD" id="cd03808">
    <property type="entry name" value="GT4_CapM-like"/>
    <property type="match status" value="1"/>
</dbReference>
<evidence type="ECO:0000313" key="4">
    <source>
        <dbReference type="Proteomes" id="UP000525923"/>
    </source>
</evidence>
<evidence type="ECO:0000259" key="2">
    <source>
        <dbReference type="Pfam" id="PF13579"/>
    </source>
</evidence>
<dbReference type="EMBL" id="JACHHE010000001">
    <property type="protein sequence ID" value="MBB5179245.1"/>
    <property type="molecule type" value="Genomic_DNA"/>
</dbReference>
<dbReference type="RefSeq" id="WP_135503990.1">
    <property type="nucleotide sequence ID" value="NZ_JACHHE010000001.1"/>
</dbReference>
<keyword evidence="4" id="KW-1185">Reference proteome</keyword>
<dbReference type="OrthoDB" id="9804196at2"/>
<feature type="domain" description="Glycosyl transferase family 1" evidence="1">
    <location>
        <begin position="193"/>
        <end position="359"/>
    </location>
</feature>
<dbReference type="Pfam" id="PF13579">
    <property type="entry name" value="Glyco_trans_4_4"/>
    <property type="match status" value="1"/>
</dbReference>
<sequence length="392" mass="43425">MAVKVIHAVTIPESLVFLQGQLKYLNSRGYEAKALSSKGKYAQEFEFTEETQVLLLDMEREISLAKDFRALIRCIRILRSEKPDIVNASTPKAGLVVTLAALICGVPIRVYNMRGLRLETTSGLKRKILLAAEKVSAGAATHCLAVSNSLRDQVIDFRIADSRKISVLGKGSGDGFDVGRFRLDNEKQQHIAELKAAYGFGPDDLVLGFAGRLTNDKGITELVAVFEQLASKYENLKLLIIGNYESTDPVDEETKSKIEGHPGITFTGFQKDPVPFFHIMDVFVFLTKREGFGNVSIEAALCGVPVIVSDVTGAKDTIVDGRNGFLVDCENQQDIAEKLELLILAPEMRARMGEFGQRWAAENFSNATIWNELDGFYQQCLAERMRPARQIL</sequence>
<dbReference type="Proteomes" id="UP000525923">
    <property type="component" value="Unassembled WGS sequence"/>
</dbReference>
<feature type="domain" description="Glycosyltransferase subfamily 4-like N-terminal" evidence="2">
    <location>
        <begin position="19"/>
        <end position="169"/>
    </location>
</feature>
<protein>
    <submittedName>
        <fullName evidence="3">Glycosyltransferase involved in cell wall biosynthesis</fullName>
    </submittedName>
</protein>
<keyword evidence="3" id="KW-0808">Transferase</keyword>
<evidence type="ECO:0000313" key="3">
    <source>
        <dbReference type="EMBL" id="MBB5179245.1"/>
    </source>
</evidence>
<dbReference type="PANTHER" id="PTHR45947">
    <property type="entry name" value="SULFOQUINOVOSYL TRANSFERASE SQD2"/>
    <property type="match status" value="1"/>
</dbReference>
<dbReference type="SUPFAM" id="SSF53756">
    <property type="entry name" value="UDP-Glycosyltransferase/glycogen phosphorylase"/>
    <property type="match status" value="1"/>
</dbReference>
<dbReference type="GO" id="GO:0016757">
    <property type="term" value="F:glycosyltransferase activity"/>
    <property type="evidence" value="ECO:0007669"/>
    <property type="project" value="InterPro"/>
</dbReference>
<dbReference type="InterPro" id="IPR050194">
    <property type="entry name" value="Glycosyltransferase_grp1"/>
</dbReference>
<organism evidence="3 4">
    <name type="scientific">Planococcus koreensis</name>
    <dbReference type="NCBI Taxonomy" id="112331"/>
    <lineage>
        <taxon>Bacteria</taxon>
        <taxon>Bacillati</taxon>
        <taxon>Bacillota</taxon>
        <taxon>Bacilli</taxon>
        <taxon>Bacillales</taxon>
        <taxon>Caryophanaceae</taxon>
        <taxon>Planococcus</taxon>
    </lineage>
</organism>
<proteinExistence type="predicted"/>
<dbReference type="Gene3D" id="3.40.50.2000">
    <property type="entry name" value="Glycogen Phosphorylase B"/>
    <property type="match status" value="2"/>
</dbReference>
<comment type="caution">
    <text evidence="3">The sequence shown here is derived from an EMBL/GenBank/DDBJ whole genome shotgun (WGS) entry which is preliminary data.</text>
</comment>
<dbReference type="InterPro" id="IPR001296">
    <property type="entry name" value="Glyco_trans_1"/>
</dbReference>
<dbReference type="AlphaFoldDB" id="A0A7W8FT71"/>
<name>A0A7W8FT71_9BACL</name>
<reference evidence="3 4" key="1">
    <citation type="submission" date="2020-08" db="EMBL/GenBank/DDBJ databases">
        <title>Genomic Encyclopedia of Type Strains, Phase IV (KMG-IV): sequencing the most valuable type-strain genomes for metagenomic binning, comparative biology and taxonomic classification.</title>
        <authorList>
            <person name="Goeker M."/>
        </authorList>
    </citation>
    <scope>NUCLEOTIDE SEQUENCE [LARGE SCALE GENOMIC DNA]</scope>
    <source>
        <strain evidence="3 4">DSM 15895</strain>
    </source>
</reference>
<dbReference type="InterPro" id="IPR028098">
    <property type="entry name" value="Glyco_trans_4-like_N"/>
</dbReference>